<evidence type="ECO:0000256" key="2">
    <source>
        <dbReference type="ARBA" id="ARBA00022741"/>
    </source>
</evidence>
<dbReference type="PANTHER" id="PTHR23407:SF1">
    <property type="entry name" value="5-FORMYLTETRAHYDROFOLATE CYCLO-LIGASE"/>
    <property type="match status" value="1"/>
</dbReference>
<evidence type="ECO:0000256" key="1">
    <source>
        <dbReference type="ARBA" id="ARBA00010638"/>
    </source>
</evidence>
<dbReference type="EC" id="6.3.3.2" evidence="5"/>
<dbReference type="InterPro" id="IPR037171">
    <property type="entry name" value="NagB/RpiA_transferase-like"/>
</dbReference>
<dbReference type="GO" id="GO:0005524">
    <property type="term" value="F:ATP binding"/>
    <property type="evidence" value="ECO:0007669"/>
    <property type="project" value="UniProtKB-KW"/>
</dbReference>
<sequence length="173" mass="19282">MLAARQHLPGDDFRDERLTGHIVALLLERAPRCVAAYWPIAGEFDVRPALERWLSMQSDGNAALPVVVARDAPMIFHRWRPGEPVKDGRFRIPVPQSEHPVRPDLLLIPCVGIDRARFRLGYGGGFYDRTLAAIEGPRPFAVGIAFDAGRLDELPREAHDIPLDVGMSESGVW</sequence>
<keyword evidence="6" id="KW-0436">Ligase</keyword>
<evidence type="ECO:0000313" key="7">
    <source>
        <dbReference type="Proteomes" id="UP000494115"/>
    </source>
</evidence>
<keyword evidence="7" id="KW-1185">Reference proteome</keyword>
<dbReference type="SUPFAM" id="SSF100950">
    <property type="entry name" value="NagB/RpiA/CoA transferase-like"/>
    <property type="match status" value="1"/>
</dbReference>
<dbReference type="GO" id="GO:0035999">
    <property type="term" value="P:tetrahydrofolate interconversion"/>
    <property type="evidence" value="ECO:0007669"/>
    <property type="project" value="TreeGrafter"/>
</dbReference>
<comment type="cofactor">
    <cofactor evidence="5">
        <name>Mg(2+)</name>
        <dbReference type="ChEBI" id="CHEBI:18420"/>
    </cofactor>
</comment>
<evidence type="ECO:0000256" key="5">
    <source>
        <dbReference type="RuleBase" id="RU361279"/>
    </source>
</evidence>
<keyword evidence="2 4" id="KW-0547">Nucleotide-binding</keyword>
<dbReference type="InterPro" id="IPR002698">
    <property type="entry name" value="FTHF_cligase"/>
</dbReference>
<keyword evidence="3 4" id="KW-0067">ATP-binding</keyword>
<dbReference type="PANTHER" id="PTHR23407">
    <property type="entry name" value="ATPASE INHIBITOR/5-FORMYLTETRAHYDROFOLATE CYCLO-LIGASE"/>
    <property type="match status" value="1"/>
</dbReference>
<feature type="binding site" evidence="4">
    <location>
        <begin position="119"/>
        <end position="127"/>
    </location>
    <ligand>
        <name>ATP</name>
        <dbReference type="ChEBI" id="CHEBI:30616"/>
    </ligand>
</feature>
<evidence type="ECO:0000313" key="6">
    <source>
        <dbReference type="EMBL" id="CAB3779126.1"/>
    </source>
</evidence>
<dbReference type="GO" id="GO:0009396">
    <property type="term" value="P:folic acid-containing compound biosynthetic process"/>
    <property type="evidence" value="ECO:0007669"/>
    <property type="project" value="TreeGrafter"/>
</dbReference>
<dbReference type="EMBL" id="CADIKM010000002">
    <property type="protein sequence ID" value="CAB3779126.1"/>
    <property type="molecule type" value="Genomic_DNA"/>
</dbReference>
<proteinExistence type="inferred from homology"/>
<evidence type="ECO:0000256" key="4">
    <source>
        <dbReference type="PIRSR" id="PIRSR006806-1"/>
    </source>
</evidence>
<dbReference type="GO" id="GO:0030272">
    <property type="term" value="F:5-formyltetrahydrofolate cyclo-ligase activity"/>
    <property type="evidence" value="ECO:0007669"/>
    <property type="project" value="UniProtKB-EC"/>
</dbReference>
<gene>
    <name evidence="6" type="ORF">LMG28138_00802</name>
</gene>
<dbReference type="Proteomes" id="UP000494115">
    <property type="component" value="Unassembled WGS sequence"/>
</dbReference>
<dbReference type="AlphaFoldDB" id="A0A6S7AVS9"/>
<protein>
    <recommendedName>
        <fullName evidence="5">5-formyltetrahydrofolate cyclo-ligase</fullName>
        <ecNumber evidence="5">6.3.3.2</ecNumber>
    </recommendedName>
</protein>
<comment type="similarity">
    <text evidence="1 5">Belongs to the 5-formyltetrahydrofolate cyclo-ligase family.</text>
</comment>
<dbReference type="NCBIfam" id="TIGR02727">
    <property type="entry name" value="MTHFS_bact"/>
    <property type="match status" value="1"/>
</dbReference>
<reference evidence="6 7" key="1">
    <citation type="submission" date="2020-04" db="EMBL/GenBank/DDBJ databases">
        <authorList>
            <person name="De Canck E."/>
        </authorList>
    </citation>
    <scope>NUCLEOTIDE SEQUENCE [LARGE SCALE GENOMIC DNA]</scope>
    <source>
        <strain evidence="6 7">LMG 28138</strain>
    </source>
</reference>
<dbReference type="Pfam" id="PF01812">
    <property type="entry name" value="5-FTHF_cyc-lig"/>
    <property type="match status" value="1"/>
</dbReference>
<keyword evidence="5" id="KW-0460">Magnesium</keyword>
<dbReference type="GO" id="GO:0046872">
    <property type="term" value="F:metal ion binding"/>
    <property type="evidence" value="ECO:0007669"/>
    <property type="project" value="UniProtKB-KW"/>
</dbReference>
<evidence type="ECO:0000256" key="3">
    <source>
        <dbReference type="ARBA" id="ARBA00022840"/>
    </source>
</evidence>
<accession>A0A6S7AVS9</accession>
<name>A0A6S7AVS9_9BURK</name>
<feature type="binding site" evidence="4">
    <location>
        <position position="43"/>
    </location>
    <ligand>
        <name>substrate</name>
    </ligand>
</feature>
<dbReference type="Gene3D" id="3.40.50.10420">
    <property type="entry name" value="NagB/RpiA/CoA transferase-like"/>
    <property type="match status" value="1"/>
</dbReference>
<dbReference type="InterPro" id="IPR024185">
    <property type="entry name" value="FTHF_cligase-like_sf"/>
</dbReference>
<keyword evidence="5" id="KW-0479">Metal-binding</keyword>
<comment type="catalytic activity">
    <reaction evidence="5">
        <text>(6S)-5-formyl-5,6,7,8-tetrahydrofolate + ATP = (6R)-5,10-methenyltetrahydrofolate + ADP + phosphate</text>
        <dbReference type="Rhea" id="RHEA:10488"/>
        <dbReference type="ChEBI" id="CHEBI:30616"/>
        <dbReference type="ChEBI" id="CHEBI:43474"/>
        <dbReference type="ChEBI" id="CHEBI:57455"/>
        <dbReference type="ChEBI" id="CHEBI:57457"/>
        <dbReference type="ChEBI" id="CHEBI:456216"/>
        <dbReference type="EC" id="6.3.3.2"/>
    </reaction>
</comment>
<organism evidence="6 7">
    <name type="scientific">Pararobbsia alpina</name>
    <dbReference type="NCBI Taxonomy" id="621374"/>
    <lineage>
        <taxon>Bacteria</taxon>
        <taxon>Pseudomonadati</taxon>
        <taxon>Pseudomonadota</taxon>
        <taxon>Betaproteobacteria</taxon>
        <taxon>Burkholderiales</taxon>
        <taxon>Burkholderiaceae</taxon>
        <taxon>Pararobbsia</taxon>
    </lineage>
</organism>
<dbReference type="PIRSF" id="PIRSF006806">
    <property type="entry name" value="FTHF_cligase"/>
    <property type="match status" value="1"/>
</dbReference>